<name>Q1YK70_AURMS</name>
<dbReference type="HOGENOM" id="CLU_121386_0_0_5"/>
<gene>
    <name evidence="1" type="ORF">SI859A1_00775</name>
</gene>
<organism evidence="1 2">
    <name type="scientific">Aurantimonas manganoxydans (strain ATCC BAA-1229 / DSM 21871 / SI85-9A1)</name>
    <dbReference type="NCBI Taxonomy" id="287752"/>
    <lineage>
        <taxon>Bacteria</taxon>
        <taxon>Pseudomonadati</taxon>
        <taxon>Pseudomonadota</taxon>
        <taxon>Alphaproteobacteria</taxon>
        <taxon>Hyphomicrobiales</taxon>
        <taxon>Aurantimonadaceae</taxon>
        <taxon>Aurantimonas</taxon>
    </lineage>
</organism>
<protein>
    <submittedName>
        <fullName evidence="1">Uncharacterized protein</fullName>
    </submittedName>
</protein>
<reference evidence="1 2" key="1">
    <citation type="journal article" date="2008" name="Appl. Environ. Microbiol.">
        <title>Genomic insights into Mn(II) oxidation by the marine alphaproteobacterium Aurantimonas sp. strain SI85-9A1.</title>
        <authorList>
            <person name="Dick G.J."/>
            <person name="Podell S."/>
            <person name="Johnson H.A."/>
            <person name="Rivera-Espinoza Y."/>
            <person name="Bernier-Latmani R."/>
            <person name="McCarthy J.K."/>
            <person name="Torpey J.W."/>
            <person name="Clement B.G."/>
            <person name="Gaasterland T."/>
            <person name="Tebo B.M."/>
        </authorList>
    </citation>
    <scope>NUCLEOTIDE SEQUENCE [LARGE SCALE GENOMIC DNA]</scope>
    <source>
        <strain evidence="1 2">SI85-9A1</strain>
    </source>
</reference>
<evidence type="ECO:0000313" key="1">
    <source>
        <dbReference type="EMBL" id="EAS50653.1"/>
    </source>
</evidence>
<dbReference type="AlphaFoldDB" id="Q1YK70"/>
<accession>Q1YK70</accession>
<dbReference type="EMBL" id="AAPJ01000002">
    <property type="protein sequence ID" value="EAS50653.1"/>
    <property type="molecule type" value="Genomic_DNA"/>
</dbReference>
<proteinExistence type="predicted"/>
<keyword evidence="2" id="KW-1185">Reference proteome</keyword>
<evidence type="ECO:0000313" key="2">
    <source>
        <dbReference type="Proteomes" id="UP000000321"/>
    </source>
</evidence>
<dbReference type="Proteomes" id="UP000000321">
    <property type="component" value="Unassembled WGS sequence"/>
</dbReference>
<comment type="caution">
    <text evidence="1">The sequence shown here is derived from an EMBL/GenBank/DDBJ whole genome shotgun (WGS) entry which is preliminary data.</text>
</comment>
<sequence>MTPSRNWKRLFPIRFRHLSGDASFNRWDWVNFNYRLPTSDRRSESCHVFEDSIRIAGKLRANERSTLLYPLITGSAKDASEKGLSLTLVRPRNPQFIFREKSVADIERGREAFRKAARQDSIFDVKLAEIEPTPYEFIFRFDDDSGRHEYQNGDWETHAAFFRERKRTSETEALRWLSYIYNER</sequence>
<dbReference type="BioCyc" id="AURANTIMONAS:SI859A1_00775-MONOMER"/>